<dbReference type="RefSeq" id="WP_069380844.1">
    <property type="nucleotide sequence ID" value="NZ_CP017141.1"/>
</dbReference>
<dbReference type="Gene3D" id="3.55.50.10">
    <property type="entry name" value="Baseplate protein-like domains"/>
    <property type="match status" value="1"/>
</dbReference>
<gene>
    <name evidence="2" type="ORF">BFS30_19610</name>
</gene>
<protein>
    <recommendedName>
        <fullName evidence="1">Gp5/Type VI secretion system Vgr protein OB-fold domain-containing protein</fullName>
    </recommendedName>
</protein>
<evidence type="ECO:0000313" key="2">
    <source>
        <dbReference type="EMBL" id="AOM79181.1"/>
    </source>
</evidence>
<dbReference type="SUPFAM" id="SSF69255">
    <property type="entry name" value="gp5 N-terminal domain-like"/>
    <property type="match status" value="1"/>
</dbReference>
<keyword evidence="3" id="KW-1185">Reference proteome</keyword>
<sequence length="612" mass="66283">MENKVTVEINIEGVPVVTFSSLNLYQRFNEHHTFELRFNQDQVELPGALSLKKSKEFVGKSIAIEFGKDAFATNRFSGIITKVEISQTHGLMGDIIVSGYSPTILIDRGPDLGSYLEKNLKSIIDQATKEVAANDLPMLVNPSRKAPIDYVIQYRESDFDFLNRLSAQYHEWFYYDGTQVVFGKPDEMKEVKLVYGRDLSNIQYGIEIAPLRYKKFAYNPKEDELLSADGKGQSSGSPDMMHAIAASNTVYSKSYHQPLITRADSKADIDGFVENEQKSMMSGLLNINCTGDHPEVGIGRIVDISMSTRNLNEFAIEDFGKFLVTSIYHHIDGVGHYQNSFGAISADTERVPGAAVQNPQPDMQLANVVDNNDPSGHGRIKVKFKWECGCNDVTEWLRVITPDAGSSDQVSKNRGFVFIPEVGDQVVIAFEEGNIARPIVMGSVFHGKSGTGGDSANKTKALTTRSGNTIIMDDSNGSVNVKDPSGNVITMHGDGNVSLTAPNSFTINTKDFIVNAGNSIALNAQPGEQGGGEGTVNISAKKTIAATADTEGITLDATTLGVAITGKTDVSIESTDAIVSLTGKTETLIDGADIKMSGGSTIRINSDDTDIT</sequence>
<accession>A0A1D7QKH9</accession>
<evidence type="ECO:0000313" key="3">
    <source>
        <dbReference type="Proteomes" id="UP000094313"/>
    </source>
</evidence>
<dbReference type="SUPFAM" id="SSF69279">
    <property type="entry name" value="Phage tail proteins"/>
    <property type="match status" value="1"/>
</dbReference>
<dbReference type="Gene3D" id="2.30.110.50">
    <property type="match status" value="1"/>
</dbReference>
<proteinExistence type="predicted"/>
<dbReference type="KEGG" id="psty:BFS30_19610"/>
<name>A0A1D7QKH9_9SPHI</name>
<dbReference type="EMBL" id="CP017141">
    <property type="protein sequence ID" value="AOM79181.1"/>
    <property type="molecule type" value="Genomic_DNA"/>
</dbReference>
<dbReference type="Pfam" id="PF05954">
    <property type="entry name" value="Phage_GPD"/>
    <property type="match status" value="1"/>
</dbReference>
<dbReference type="Gene3D" id="2.40.50.230">
    <property type="entry name" value="Gp5 N-terminal domain"/>
    <property type="match status" value="1"/>
</dbReference>
<dbReference type="AlphaFoldDB" id="A0A1D7QKH9"/>
<dbReference type="InterPro" id="IPR037026">
    <property type="entry name" value="Vgr_OB-fold_dom_sf"/>
</dbReference>
<feature type="domain" description="Gp5/Type VI secretion system Vgr protein OB-fold" evidence="1">
    <location>
        <begin position="365"/>
        <end position="445"/>
    </location>
</feature>
<dbReference type="Pfam" id="PF04717">
    <property type="entry name" value="Phage_base_V"/>
    <property type="match status" value="1"/>
</dbReference>
<evidence type="ECO:0000259" key="1">
    <source>
        <dbReference type="Pfam" id="PF04717"/>
    </source>
</evidence>
<dbReference type="InterPro" id="IPR006531">
    <property type="entry name" value="Gp5/Vgr_OB"/>
</dbReference>
<dbReference type="OrthoDB" id="727155at2"/>
<organism evidence="2 3">
    <name type="scientific">Pedobacter steynii</name>
    <dbReference type="NCBI Taxonomy" id="430522"/>
    <lineage>
        <taxon>Bacteria</taxon>
        <taxon>Pseudomonadati</taxon>
        <taxon>Bacteroidota</taxon>
        <taxon>Sphingobacteriia</taxon>
        <taxon>Sphingobacteriales</taxon>
        <taxon>Sphingobacteriaceae</taxon>
        <taxon>Pedobacter</taxon>
    </lineage>
</organism>
<dbReference type="Proteomes" id="UP000094313">
    <property type="component" value="Chromosome"/>
</dbReference>
<reference evidence="2 3" key="1">
    <citation type="submission" date="2016-08" db="EMBL/GenBank/DDBJ databases">
        <authorList>
            <person name="Seilhamer J.J."/>
        </authorList>
    </citation>
    <scope>NUCLEOTIDE SEQUENCE [LARGE SCALE GENOMIC DNA]</scope>
    <source>
        <strain evidence="2 3">DX4</strain>
    </source>
</reference>